<proteinExistence type="predicted"/>
<organism evidence="2 3">
    <name type="scientific">Austropuccinia psidii MF-1</name>
    <dbReference type="NCBI Taxonomy" id="1389203"/>
    <lineage>
        <taxon>Eukaryota</taxon>
        <taxon>Fungi</taxon>
        <taxon>Dikarya</taxon>
        <taxon>Basidiomycota</taxon>
        <taxon>Pucciniomycotina</taxon>
        <taxon>Pucciniomycetes</taxon>
        <taxon>Pucciniales</taxon>
        <taxon>Sphaerophragmiaceae</taxon>
        <taxon>Austropuccinia</taxon>
    </lineage>
</organism>
<accession>A0A9Q3KCP9</accession>
<dbReference type="Proteomes" id="UP000765509">
    <property type="component" value="Unassembled WGS sequence"/>
</dbReference>
<reference evidence="2" key="1">
    <citation type="submission" date="2021-03" db="EMBL/GenBank/DDBJ databases">
        <title>Draft genome sequence of rust myrtle Austropuccinia psidii MF-1, a brazilian biotype.</title>
        <authorList>
            <person name="Quecine M.C."/>
            <person name="Pachon D.M.R."/>
            <person name="Bonatelli M.L."/>
            <person name="Correr F.H."/>
            <person name="Franceschini L.M."/>
            <person name="Leite T.F."/>
            <person name="Margarido G.R.A."/>
            <person name="Almeida C.A."/>
            <person name="Ferrarezi J.A."/>
            <person name="Labate C.A."/>
        </authorList>
    </citation>
    <scope>NUCLEOTIDE SEQUENCE</scope>
    <source>
        <strain evidence="2">MF-1</strain>
    </source>
</reference>
<protein>
    <submittedName>
        <fullName evidence="2">Uncharacterized protein</fullName>
    </submittedName>
</protein>
<sequence>MSHTLTYHSIQNVQLCHHHVGRGIRPYAHIYTPAPTREQAHAPAPTHAHANAPPHAHTNATELHPRYHPQNDNPAEANSFHG</sequence>
<evidence type="ECO:0000313" key="3">
    <source>
        <dbReference type="Proteomes" id="UP000765509"/>
    </source>
</evidence>
<evidence type="ECO:0000256" key="1">
    <source>
        <dbReference type="SAM" id="MobiDB-lite"/>
    </source>
</evidence>
<feature type="region of interest" description="Disordered" evidence="1">
    <location>
        <begin position="33"/>
        <end position="82"/>
    </location>
</feature>
<comment type="caution">
    <text evidence="2">The sequence shown here is derived from an EMBL/GenBank/DDBJ whole genome shotgun (WGS) entry which is preliminary data.</text>
</comment>
<name>A0A9Q3KCP9_9BASI</name>
<keyword evidence="3" id="KW-1185">Reference proteome</keyword>
<feature type="compositionally biased region" description="Low complexity" evidence="1">
    <location>
        <begin position="41"/>
        <end position="61"/>
    </location>
</feature>
<gene>
    <name evidence="2" type="ORF">O181_117119</name>
</gene>
<dbReference type="AlphaFoldDB" id="A0A9Q3KCP9"/>
<evidence type="ECO:0000313" key="2">
    <source>
        <dbReference type="EMBL" id="MBW0577404.1"/>
    </source>
</evidence>
<dbReference type="EMBL" id="AVOT02100530">
    <property type="protein sequence ID" value="MBW0577404.1"/>
    <property type="molecule type" value="Genomic_DNA"/>
</dbReference>